<reference evidence="8" key="1">
    <citation type="journal article" date="2019" name="Int. J. Syst. Evol. Microbiol.">
        <title>The Global Catalogue of Microorganisms (GCM) 10K type strain sequencing project: providing services to taxonomists for standard genome sequencing and annotation.</title>
        <authorList>
            <consortium name="The Broad Institute Genomics Platform"/>
            <consortium name="The Broad Institute Genome Sequencing Center for Infectious Disease"/>
            <person name="Wu L."/>
            <person name="Ma J."/>
        </authorList>
    </citation>
    <scope>NUCLEOTIDE SEQUENCE [LARGE SCALE GENOMIC DNA]</scope>
    <source>
        <strain evidence="8">CGMCC 4.7466</strain>
    </source>
</reference>
<evidence type="ECO:0000256" key="3">
    <source>
        <dbReference type="ARBA" id="ARBA00022603"/>
    </source>
</evidence>
<feature type="binding site" evidence="6">
    <location>
        <position position="147"/>
    </location>
    <ligand>
        <name>S-adenosyl-L-methionine</name>
        <dbReference type="ChEBI" id="CHEBI:59789"/>
    </ligand>
</feature>
<gene>
    <name evidence="6 7" type="primary">prmA</name>
    <name evidence="7" type="ORF">ACFPFU_11260</name>
</gene>
<dbReference type="PANTHER" id="PTHR43648">
    <property type="entry name" value="ELECTRON TRANSFER FLAVOPROTEIN BETA SUBUNIT LYSINE METHYLTRANSFERASE"/>
    <property type="match status" value="1"/>
</dbReference>
<dbReference type="EC" id="2.1.1.-" evidence="6"/>
<keyword evidence="4 6" id="KW-0808">Transferase</keyword>
<dbReference type="Pfam" id="PF06325">
    <property type="entry name" value="PrmA"/>
    <property type="match status" value="1"/>
</dbReference>
<dbReference type="Gene3D" id="3.40.50.150">
    <property type="entry name" value="Vaccinia Virus protein VP39"/>
    <property type="match status" value="1"/>
</dbReference>
<evidence type="ECO:0000256" key="2">
    <source>
        <dbReference type="ARBA" id="ARBA00022490"/>
    </source>
</evidence>
<dbReference type="NCBIfam" id="NF001785">
    <property type="entry name" value="PRK00517.2-2"/>
    <property type="match status" value="1"/>
</dbReference>
<feature type="binding site" evidence="6">
    <location>
        <position position="212"/>
    </location>
    <ligand>
        <name>S-adenosyl-L-methionine</name>
        <dbReference type="ChEBI" id="CHEBI:59789"/>
    </ligand>
</feature>
<comment type="caution">
    <text evidence="7">The sequence shown here is derived from an EMBL/GenBank/DDBJ whole genome shotgun (WGS) entry which is preliminary data.</text>
</comment>
<comment type="subcellular location">
    <subcellularLocation>
        <location evidence="6">Cytoplasm</location>
    </subcellularLocation>
</comment>
<dbReference type="GO" id="GO:0008168">
    <property type="term" value="F:methyltransferase activity"/>
    <property type="evidence" value="ECO:0007669"/>
    <property type="project" value="UniProtKB-KW"/>
</dbReference>
<dbReference type="CDD" id="cd02440">
    <property type="entry name" value="AdoMet_MTases"/>
    <property type="match status" value="1"/>
</dbReference>
<dbReference type="InterPro" id="IPR029063">
    <property type="entry name" value="SAM-dependent_MTases_sf"/>
</dbReference>
<name>A0ABV9T178_9BACT</name>
<dbReference type="GO" id="GO:0005840">
    <property type="term" value="C:ribosome"/>
    <property type="evidence" value="ECO:0007669"/>
    <property type="project" value="UniProtKB-KW"/>
</dbReference>
<keyword evidence="2 6" id="KW-0963">Cytoplasm</keyword>
<dbReference type="HAMAP" id="MF_00735">
    <property type="entry name" value="Methyltr_PrmA"/>
    <property type="match status" value="1"/>
</dbReference>
<dbReference type="Proteomes" id="UP001595818">
    <property type="component" value="Unassembled WGS sequence"/>
</dbReference>
<keyword evidence="7" id="KW-0689">Ribosomal protein</keyword>
<comment type="catalytic activity">
    <reaction evidence="6">
        <text>L-lysyl-[protein] + 3 S-adenosyl-L-methionine = N(6),N(6),N(6)-trimethyl-L-lysyl-[protein] + 3 S-adenosyl-L-homocysteine + 3 H(+)</text>
        <dbReference type="Rhea" id="RHEA:54192"/>
        <dbReference type="Rhea" id="RHEA-COMP:9752"/>
        <dbReference type="Rhea" id="RHEA-COMP:13826"/>
        <dbReference type="ChEBI" id="CHEBI:15378"/>
        <dbReference type="ChEBI" id="CHEBI:29969"/>
        <dbReference type="ChEBI" id="CHEBI:57856"/>
        <dbReference type="ChEBI" id="CHEBI:59789"/>
        <dbReference type="ChEBI" id="CHEBI:61961"/>
    </reaction>
</comment>
<sequence>MEYLEFKIRCLEPYREILMAEMSEIGFDAFLETETGFDAYIETASLNRTELEIIFQKYSREASLSVREGLLPKVNWNEEWEKHYEPIIVENKVYVRAAFHPPQPGFEYEIIINPKMSFGTGHHATTYLMLQVQLELDHKGKKVMDAGSGTGILAIMAGKLGATEILAFDIDAWSVENGNENFQINGFEDITMHTGTIRQIKPHACFDIILANINKNVLLDEMEVYGSSLADNGHLLLSGFYETDIPDLSKKATEHGLVPIKHCTRDNWAALVFKKGMKDFHQDW</sequence>
<accession>A0ABV9T178</accession>
<evidence type="ECO:0000313" key="7">
    <source>
        <dbReference type="EMBL" id="MFC4872271.1"/>
    </source>
</evidence>
<evidence type="ECO:0000256" key="4">
    <source>
        <dbReference type="ARBA" id="ARBA00022679"/>
    </source>
</evidence>
<feature type="binding site" evidence="6">
    <location>
        <position position="169"/>
    </location>
    <ligand>
        <name>S-adenosyl-L-methionine</name>
        <dbReference type="ChEBI" id="CHEBI:59789"/>
    </ligand>
</feature>
<proteinExistence type="inferred from homology"/>
<comment type="similarity">
    <text evidence="1 6">Belongs to the methyltransferase superfamily. PrmA family.</text>
</comment>
<protein>
    <recommendedName>
        <fullName evidence="6">Ribosomal protein L11 methyltransferase</fullName>
        <shortName evidence="6">L11 Mtase</shortName>
        <ecNumber evidence="6">2.1.1.-</ecNumber>
    </recommendedName>
</protein>
<keyword evidence="8" id="KW-1185">Reference proteome</keyword>
<evidence type="ECO:0000256" key="1">
    <source>
        <dbReference type="ARBA" id="ARBA00009741"/>
    </source>
</evidence>
<keyword evidence="3 6" id="KW-0489">Methyltransferase</keyword>
<evidence type="ECO:0000313" key="8">
    <source>
        <dbReference type="Proteomes" id="UP001595818"/>
    </source>
</evidence>
<dbReference type="InterPro" id="IPR050078">
    <property type="entry name" value="Ribosomal_L11_MeTrfase_PrmA"/>
</dbReference>
<organism evidence="7 8">
    <name type="scientific">Negadavirga shengliensis</name>
    <dbReference type="NCBI Taxonomy" id="1389218"/>
    <lineage>
        <taxon>Bacteria</taxon>
        <taxon>Pseudomonadati</taxon>
        <taxon>Bacteroidota</taxon>
        <taxon>Cytophagia</taxon>
        <taxon>Cytophagales</taxon>
        <taxon>Cyclobacteriaceae</taxon>
        <taxon>Negadavirga</taxon>
    </lineage>
</organism>
<keyword evidence="5 6" id="KW-0949">S-adenosyl-L-methionine</keyword>
<dbReference type="EMBL" id="JBHSJJ010000005">
    <property type="protein sequence ID" value="MFC4872271.1"/>
    <property type="molecule type" value="Genomic_DNA"/>
</dbReference>
<dbReference type="PANTHER" id="PTHR43648:SF1">
    <property type="entry name" value="ELECTRON TRANSFER FLAVOPROTEIN BETA SUBUNIT LYSINE METHYLTRANSFERASE"/>
    <property type="match status" value="1"/>
</dbReference>
<dbReference type="RefSeq" id="WP_377064512.1">
    <property type="nucleotide sequence ID" value="NZ_JBHSJJ010000005.1"/>
</dbReference>
<dbReference type="SUPFAM" id="SSF53335">
    <property type="entry name" value="S-adenosyl-L-methionine-dependent methyltransferases"/>
    <property type="match status" value="1"/>
</dbReference>
<evidence type="ECO:0000256" key="5">
    <source>
        <dbReference type="ARBA" id="ARBA00022691"/>
    </source>
</evidence>
<keyword evidence="7" id="KW-0687">Ribonucleoprotein</keyword>
<dbReference type="InterPro" id="IPR004498">
    <property type="entry name" value="Ribosomal_PrmA_MeTrfase"/>
</dbReference>
<comment type="function">
    <text evidence="6">Methylates ribosomal protein L11.</text>
</comment>
<evidence type="ECO:0000256" key="6">
    <source>
        <dbReference type="HAMAP-Rule" id="MF_00735"/>
    </source>
</evidence>
<feature type="binding site" evidence="6">
    <location>
        <position position="126"/>
    </location>
    <ligand>
        <name>S-adenosyl-L-methionine</name>
        <dbReference type="ChEBI" id="CHEBI:59789"/>
    </ligand>
</feature>
<dbReference type="GO" id="GO:0032259">
    <property type="term" value="P:methylation"/>
    <property type="evidence" value="ECO:0007669"/>
    <property type="project" value="UniProtKB-KW"/>
</dbReference>